<evidence type="ECO:0000256" key="3">
    <source>
        <dbReference type="PROSITE-ProRule" id="PRU00339"/>
    </source>
</evidence>
<evidence type="ECO:0000259" key="4">
    <source>
        <dbReference type="PROSITE" id="PS50076"/>
    </source>
</evidence>
<dbReference type="SMART" id="SM00028">
    <property type="entry name" value="TPR"/>
    <property type="match status" value="7"/>
</dbReference>
<dbReference type="Gene3D" id="1.25.40.10">
    <property type="entry name" value="Tetratricopeptide repeat domain"/>
    <property type="match status" value="1"/>
</dbReference>
<evidence type="ECO:0000313" key="5">
    <source>
        <dbReference type="EMBL" id="CCC51445.1"/>
    </source>
</evidence>
<gene>
    <name evidence="5" type="ORF">TVY486_1004960</name>
</gene>
<dbReference type="CDD" id="cd06257">
    <property type="entry name" value="DnaJ"/>
    <property type="match status" value="1"/>
</dbReference>
<dbReference type="Gene3D" id="1.10.287.110">
    <property type="entry name" value="DnaJ domain"/>
    <property type="match status" value="1"/>
</dbReference>
<dbReference type="Pfam" id="PF13181">
    <property type="entry name" value="TPR_8"/>
    <property type="match status" value="2"/>
</dbReference>
<proteinExistence type="predicted"/>
<evidence type="ECO:0000256" key="1">
    <source>
        <dbReference type="ARBA" id="ARBA00022737"/>
    </source>
</evidence>
<dbReference type="InterPro" id="IPR001623">
    <property type="entry name" value="DnaJ_domain"/>
</dbReference>
<dbReference type="SUPFAM" id="SSF46565">
    <property type="entry name" value="Chaperone J-domain"/>
    <property type="match status" value="1"/>
</dbReference>
<dbReference type="AlphaFoldDB" id="G0U6E1"/>
<dbReference type="PROSITE" id="PS50076">
    <property type="entry name" value="DNAJ_2"/>
    <property type="match status" value="1"/>
</dbReference>
<dbReference type="PANTHER" id="PTHR45188">
    <property type="entry name" value="DNAJ PROTEIN P58IPK HOMOLOG"/>
    <property type="match status" value="1"/>
</dbReference>
<dbReference type="InterPro" id="IPR011990">
    <property type="entry name" value="TPR-like_helical_dom_sf"/>
</dbReference>
<dbReference type="InterPro" id="IPR019734">
    <property type="entry name" value="TPR_rpt"/>
</dbReference>
<keyword evidence="1" id="KW-0677">Repeat</keyword>
<dbReference type="SUPFAM" id="SSF48452">
    <property type="entry name" value="TPR-like"/>
    <property type="match status" value="2"/>
</dbReference>
<dbReference type="OMA" id="KMANTFM"/>
<protein>
    <submittedName>
        <fullName evidence="5">Putative DNAJ domain protein (Tpr repeat protein)</fullName>
    </submittedName>
</protein>
<dbReference type="PROSITE" id="PS00636">
    <property type="entry name" value="DNAJ_1"/>
    <property type="match status" value="1"/>
</dbReference>
<dbReference type="PRINTS" id="PR00625">
    <property type="entry name" value="JDOMAIN"/>
</dbReference>
<feature type="repeat" description="TPR" evidence="3">
    <location>
        <begin position="9"/>
        <end position="42"/>
    </location>
</feature>
<dbReference type="PROSITE" id="PS50005">
    <property type="entry name" value="TPR"/>
    <property type="match status" value="3"/>
</dbReference>
<feature type="repeat" description="TPR" evidence="3">
    <location>
        <begin position="317"/>
        <end position="350"/>
    </location>
</feature>
<dbReference type="Pfam" id="PF00226">
    <property type="entry name" value="DnaJ"/>
    <property type="match status" value="1"/>
</dbReference>
<name>G0U6E1_TRYVY</name>
<dbReference type="InterPro" id="IPR036869">
    <property type="entry name" value="J_dom_sf"/>
</dbReference>
<dbReference type="EMBL" id="HE573026">
    <property type="protein sequence ID" value="CCC51445.1"/>
    <property type="molecule type" value="Genomic_DNA"/>
</dbReference>
<feature type="repeat" description="TPR" evidence="3">
    <location>
        <begin position="245"/>
        <end position="278"/>
    </location>
</feature>
<accession>G0U6E1</accession>
<dbReference type="SMART" id="SM00271">
    <property type="entry name" value="DnaJ"/>
    <property type="match status" value="1"/>
</dbReference>
<reference evidence="5" key="1">
    <citation type="journal article" date="2012" name="Proc. Natl. Acad. Sci. U.S.A.">
        <title>Antigenic diversity is generated by distinct evolutionary mechanisms in African trypanosome species.</title>
        <authorList>
            <person name="Jackson A.P."/>
            <person name="Berry A."/>
            <person name="Aslett M."/>
            <person name="Allison H.C."/>
            <person name="Burton P."/>
            <person name="Vavrova-Anderson J."/>
            <person name="Brown R."/>
            <person name="Browne H."/>
            <person name="Corton N."/>
            <person name="Hauser H."/>
            <person name="Gamble J."/>
            <person name="Gilderthorp R."/>
            <person name="Marcello L."/>
            <person name="McQuillan J."/>
            <person name="Otto T.D."/>
            <person name="Quail M.A."/>
            <person name="Sanders M.J."/>
            <person name="van Tonder A."/>
            <person name="Ginger M.L."/>
            <person name="Field M.C."/>
            <person name="Barry J.D."/>
            <person name="Hertz-Fowler C."/>
            <person name="Berriman M."/>
        </authorList>
    </citation>
    <scope>NUCLEOTIDE SEQUENCE</scope>
    <source>
        <strain evidence="5">Y486</strain>
    </source>
</reference>
<evidence type="ECO:0000256" key="2">
    <source>
        <dbReference type="ARBA" id="ARBA00022803"/>
    </source>
</evidence>
<organism evidence="5">
    <name type="scientific">Trypanosoma vivax (strain Y486)</name>
    <dbReference type="NCBI Taxonomy" id="1055687"/>
    <lineage>
        <taxon>Eukaryota</taxon>
        <taxon>Discoba</taxon>
        <taxon>Euglenozoa</taxon>
        <taxon>Kinetoplastea</taxon>
        <taxon>Metakinetoplastina</taxon>
        <taxon>Trypanosomatida</taxon>
        <taxon>Trypanosomatidae</taxon>
        <taxon>Trypanosoma</taxon>
        <taxon>Duttonella</taxon>
    </lineage>
</organism>
<dbReference type="InterPro" id="IPR018253">
    <property type="entry name" value="DnaJ_domain_CS"/>
</dbReference>
<dbReference type="PANTHER" id="PTHR45188:SF2">
    <property type="entry name" value="DNAJ HOMOLOG SUBFAMILY C MEMBER 7"/>
    <property type="match status" value="1"/>
</dbReference>
<sequence>MSSSDGRSLSELHEKGNAAFKSGLFDDAIRLYTEALFINPQEASLLSNRSAAYIKKMEFHKAVQDAEAAVAIDKMYTKAYTRLHSALCHLGRFGEAVQRLCSIITLLKNSGAPKEDVETLRRLLPDAQEGARAVETARRLLEERNFSEAERVLKETSLAFPECFLVTIMMGEARASQQPELVLRTLAPFGQTHGSDTTYLYVRALASYHLGQDGFPTAQAILRQVIGMDPDNRKASELLKKVRAIESYKAEGNTAFQKNRLNDAISSYKAAVDVDPSNVKMVAVLRGNLAAAKMKLKDFSGALLDCEFAIKNGAESAKLFARRARIQEALNNYDEALRDIQKAASMDSSYNNEVHQIKVNARSAKRKDYYKVLGLSAQEADDAAIKRAYKKGCLQWHPDKWANASDEERTHAEKMFKEVGEAFSILSDPQKKQLYDSGQLDNASGVGNEGGRFSASSEDLLNVMNMMFQGSFGGGLGPSQKFFFSNGPQFSRQPKQGFVFRF</sequence>
<keyword evidence="2 3" id="KW-0802">TPR repeat</keyword>
<dbReference type="VEuPathDB" id="TriTrypDB:TvY486_1004960"/>
<dbReference type="Pfam" id="PF13432">
    <property type="entry name" value="TPR_16"/>
    <property type="match status" value="1"/>
</dbReference>
<feature type="domain" description="J" evidence="4">
    <location>
        <begin position="368"/>
        <end position="439"/>
    </location>
</feature>